<dbReference type="AlphaFoldDB" id="A0AAQ4F0Y7"/>
<feature type="compositionally biased region" description="Basic residues" evidence="1">
    <location>
        <begin position="224"/>
        <end position="238"/>
    </location>
</feature>
<evidence type="ECO:0000313" key="2">
    <source>
        <dbReference type="EMBL" id="KAK8780796.1"/>
    </source>
</evidence>
<feature type="compositionally biased region" description="Basic and acidic residues" evidence="1">
    <location>
        <begin position="82"/>
        <end position="91"/>
    </location>
</feature>
<feature type="compositionally biased region" description="Low complexity" evidence="1">
    <location>
        <begin position="96"/>
        <end position="110"/>
    </location>
</feature>
<feature type="region of interest" description="Disordered" evidence="1">
    <location>
        <begin position="1"/>
        <end position="21"/>
    </location>
</feature>
<dbReference type="EMBL" id="JARKHS020008418">
    <property type="protein sequence ID" value="KAK8780796.1"/>
    <property type="molecule type" value="Genomic_DNA"/>
</dbReference>
<accession>A0AAQ4F0Y7</accession>
<feature type="compositionally biased region" description="Basic residues" evidence="1">
    <location>
        <begin position="40"/>
        <end position="50"/>
    </location>
</feature>
<protein>
    <submittedName>
        <fullName evidence="2">Uncharacterized protein</fullName>
    </submittedName>
</protein>
<reference evidence="2 3" key="1">
    <citation type="journal article" date="2023" name="Arcadia Sci">
        <title>De novo assembly of a long-read Amblyomma americanum tick genome.</title>
        <authorList>
            <person name="Chou S."/>
            <person name="Poskanzer K.E."/>
            <person name="Rollins M."/>
            <person name="Thuy-Boun P.S."/>
        </authorList>
    </citation>
    <scope>NUCLEOTIDE SEQUENCE [LARGE SCALE GENOMIC DNA]</scope>
    <source>
        <strain evidence="2">F_SG_1</strain>
        <tissue evidence="2">Salivary glands</tissue>
    </source>
</reference>
<feature type="compositionally biased region" description="Low complexity" evidence="1">
    <location>
        <begin position="125"/>
        <end position="137"/>
    </location>
</feature>
<feature type="region of interest" description="Disordered" evidence="1">
    <location>
        <begin position="209"/>
        <end position="242"/>
    </location>
</feature>
<feature type="compositionally biased region" description="Basic and acidic residues" evidence="1">
    <location>
        <begin position="209"/>
        <end position="223"/>
    </location>
</feature>
<evidence type="ECO:0000256" key="1">
    <source>
        <dbReference type="SAM" id="MobiDB-lite"/>
    </source>
</evidence>
<gene>
    <name evidence="2" type="ORF">V5799_017863</name>
</gene>
<feature type="compositionally biased region" description="Basic and acidic residues" evidence="1">
    <location>
        <begin position="9"/>
        <end position="20"/>
    </location>
</feature>
<comment type="caution">
    <text evidence="2">The sequence shown here is derived from an EMBL/GenBank/DDBJ whole genome shotgun (WGS) entry which is preliminary data.</text>
</comment>
<feature type="region of interest" description="Disordered" evidence="1">
    <location>
        <begin position="36"/>
        <end position="61"/>
    </location>
</feature>
<dbReference type="Proteomes" id="UP001321473">
    <property type="component" value="Unassembled WGS sequence"/>
</dbReference>
<keyword evidence="3" id="KW-1185">Reference proteome</keyword>
<proteinExistence type="predicted"/>
<sequence>MPLRTRRSGRLEKTDAEKPSRNVLGGIENVLVESPARTRSSVKAKKKRHLATSTPSQETRKEVLELGVSPIGEPVCHRALRNTRERPEKVSPAHFTTSTPDSTPSQSVPPVANLAEQSPWERVSLSDSTDLSRSLFDTAMESPGMHHTSGRPRRRRGQDQSQSPMLTVKKVKRTYSRGSRLPSLSVNLFEEAETPAKVDLYESFDKLETEHEDKLETEREVRQKKTRAPLKPKARKQRKQDEAFEEWADKMAAEFEEIEKFELCVE</sequence>
<feature type="region of interest" description="Disordered" evidence="1">
    <location>
        <begin position="76"/>
        <end position="174"/>
    </location>
</feature>
<name>A0AAQ4F0Y7_AMBAM</name>
<organism evidence="2 3">
    <name type="scientific">Amblyomma americanum</name>
    <name type="common">Lone star tick</name>
    <dbReference type="NCBI Taxonomy" id="6943"/>
    <lineage>
        <taxon>Eukaryota</taxon>
        <taxon>Metazoa</taxon>
        <taxon>Ecdysozoa</taxon>
        <taxon>Arthropoda</taxon>
        <taxon>Chelicerata</taxon>
        <taxon>Arachnida</taxon>
        <taxon>Acari</taxon>
        <taxon>Parasitiformes</taxon>
        <taxon>Ixodida</taxon>
        <taxon>Ixodoidea</taxon>
        <taxon>Ixodidae</taxon>
        <taxon>Amblyomminae</taxon>
        <taxon>Amblyomma</taxon>
    </lineage>
</organism>
<evidence type="ECO:0000313" key="3">
    <source>
        <dbReference type="Proteomes" id="UP001321473"/>
    </source>
</evidence>